<sequence>MFASSLISLALAGSAFATVFVTSPIASTSCSSKSPCTVSWKDDGNAPTLQQFGPAKISVYVGNAQQQTPLQLIVPSTDVSTSNSVIFTPDPTIGPNSNAYFVRFESLGFKDPANPQFPALAFSAKFTLTDMTGTFSPAVQSQIDGQTTAPLGGPTAAPAATTPVSQSNTPAPTTAKSAGSSAASSSST</sequence>
<feature type="chain" id="PRO_5021237943" description="Yeast cell wall synthesis Kre9/Knh1-like N-terminal domain-containing protein" evidence="3">
    <location>
        <begin position="18"/>
        <end position="188"/>
    </location>
</feature>
<evidence type="ECO:0000256" key="3">
    <source>
        <dbReference type="SAM" id="SignalP"/>
    </source>
</evidence>
<evidence type="ECO:0000256" key="2">
    <source>
        <dbReference type="SAM" id="MobiDB-lite"/>
    </source>
</evidence>
<dbReference type="PANTHER" id="PTHR28154:SF1">
    <property type="entry name" value="CELL WALL SYNTHESIS PROTEIN KNH1-RELATED"/>
    <property type="match status" value="1"/>
</dbReference>
<dbReference type="STRING" id="50990.A0A4Y7QLR3"/>
<dbReference type="AlphaFoldDB" id="A0A4Y7QLR3"/>
<dbReference type="GO" id="GO:0042546">
    <property type="term" value="P:cell wall biogenesis"/>
    <property type="evidence" value="ECO:0007669"/>
    <property type="project" value="InterPro"/>
</dbReference>
<dbReference type="EMBL" id="ML170158">
    <property type="protein sequence ID" value="TDL28002.1"/>
    <property type="molecule type" value="Genomic_DNA"/>
</dbReference>
<dbReference type="VEuPathDB" id="FungiDB:BD410DRAFT_680260"/>
<feature type="domain" description="Yeast cell wall synthesis Kre9/Knh1-like N-terminal" evidence="4">
    <location>
        <begin position="24"/>
        <end position="111"/>
    </location>
</feature>
<keyword evidence="1 3" id="KW-0732">Signal</keyword>
<feature type="region of interest" description="Disordered" evidence="2">
    <location>
        <begin position="144"/>
        <end position="188"/>
    </location>
</feature>
<dbReference type="OrthoDB" id="2432613at2759"/>
<dbReference type="Pfam" id="PF10342">
    <property type="entry name" value="Kre9_KNH"/>
    <property type="match status" value="1"/>
</dbReference>
<organism evidence="5 6">
    <name type="scientific">Rickenella mellea</name>
    <dbReference type="NCBI Taxonomy" id="50990"/>
    <lineage>
        <taxon>Eukaryota</taxon>
        <taxon>Fungi</taxon>
        <taxon>Dikarya</taxon>
        <taxon>Basidiomycota</taxon>
        <taxon>Agaricomycotina</taxon>
        <taxon>Agaricomycetes</taxon>
        <taxon>Hymenochaetales</taxon>
        <taxon>Rickenellaceae</taxon>
        <taxon>Rickenella</taxon>
    </lineage>
</organism>
<evidence type="ECO:0000256" key="1">
    <source>
        <dbReference type="ARBA" id="ARBA00022729"/>
    </source>
</evidence>
<proteinExistence type="predicted"/>
<reference evidence="5 6" key="1">
    <citation type="submission" date="2018-06" db="EMBL/GenBank/DDBJ databases">
        <title>A transcriptomic atlas of mushroom development highlights an independent origin of complex multicellularity.</title>
        <authorList>
            <consortium name="DOE Joint Genome Institute"/>
            <person name="Krizsan K."/>
            <person name="Almasi E."/>
            <person name="Merenyi Z."/>
            <person name="Sahu N."/>
            <person name="Viragh M."/>
            <person name="Koszo T."/>
            <person name="Mondo S."/>
            <person name="Kiss B."/>
            <person name="Balint B."/>
            <person name="Kues U."/>
            <person name="Barry K."/>
            <person name="Hegedus J.C."/>
            <person name="Henrissat B."/>
            <person name="Johnson J."/>
            <person name="Lipzen A."/>
            <person name="Ohm R."/>
            <person name="Nagy I."/>
            <person name="Pangilinan J."/>
            <person name="Yan J."/>
            <person name="Xiong Y."/>
            <person name="Grigoriev I.V."/>
            <person name="Hibbett D.S."/>
            <person name="Nagy L.G."/>
        </authorList>
    </citation>
    <scope>NUCLEOTIDE SEQUENCE [LARGE SCALE GENOMIC DNA]</scope>
    <source>
        <strain evidence="5 6">SZMC22713</strain>
    </source>
</reference>
<accession>A0A4Y7QLR3</accession>
<evidence type="ECO:0000313" key="5">
    <source>
        <dbReference type="EMBL" id="TDL28002.1"/>
    </source>
</evidence>
<feature type="signal peptide" evidence="3">
    <location>
        <begin position="1"/>
        <end position="17"/>
    </location>
</feature>
<feature type="non-terminal residue" evidence="5">
    <location>
        <position position="188"/>
    </location>
</feature>
<dbReference type="InterPro" id="IPR018466">
    <property type="entry name" value="Kre9/Knh1-like_N"/>
</dbReference>
<evidence type="ECO:0000313" key="6">
    <source>
        <dbReference type="Proteomes" id="UP000294933"/>
    </source>
</evidence>
<gene>
    <name evidence="5" type="ORF">BD410DRAFT_680260</name>
</gene>
<name>A0A4Y7QLR3_9AGAM</name>
<feature type="compositionally biased region" description="Low complexity" evidence="2">
    <location>
        <begin position="147"/>
        <end position="188"/>
    </location>
</feature>
<dbReference type="PANTHER" id="PTHR28154">
    <property type="entry name" value="CELL WALL SYNTHESIS PROTEIN KNH1-RELATED"/>
    <property type="match status" value="1"/>
</dbReference>
<dbReference type="Proteomes" id="UP000294933">
    <property type="component" value="Unassembled WGS sequence"/>
</dbReference>
<dbReference type="GO" id="GO:0006078">
    <property type="term" value="P:(1-&gt;6)-beta-D-glucan biosynthetic process"/>
    <property type="evidence" value="ECO:0007669"/>
    <property type="project" value="InterPro"/>
</dbReference>
<protein>
    <recommendedName>
        <fullName evidence="4">Yeast cell wall synthesis Kre9/Knh1-like N-terminal domain-containing protein</fullName>
    </recommendedName>
</protein>
<dbReference type="InterPro" id="IPR045328">
    <property type="entry name" value="Kre9/Knh1"/>
</dbReference>
<evidence type="ECO:0000259" key="4">
    <source>
        <dbReference type="Pfam" id="PF10342"/>
    </source>
</evidence>
<keyword evidence="6" id="KW-1185">Reference proteome</keyword>